<dbReference type="OrthoDB" id="5853103at2759"/>
<sequence>MQTLWLNGALICDESNARISTPSIIAVPEYPLQNTNIDELERNRASSKKSNWMSDRDPPSDESKCDYLDPLDLNFNQLHDIYIARSNHYQSKQTNWPSNNESTVITYA</sequence>
<accession>A0A498SLD0</accession>
<feature type="region of interest" description="Disordered" evidence="1">
    <location>
        <begin position="38"/>
        <end position="64"/>
    </location>
</feature>
<proteinExistence type="predicted"/>
<organism evidence="2 3">
    <name type="scientific">Acanthocheilonema viteae</name>
    <name type="common">Filarial nematode worm</name>
    <name type="synonym">Dipetalonema viteae</name>
    <dbReference type="NCBI Taxonomy" id="6277"/>
    <lineage>
        <taxon>Eukaryota</taxon>
        <taxon>Metazoa</taxon>
        <taxon>Ecdysozoa</taxon>
        <taxon>Nematoda</taxon>
        <taxon>Chromadorea</taxon>
        <taxon>Rhabditida</taxon>
        <taxon>Spirurina</taxon>
        <taxon>Spiruromorpha</taxon>
        <taxon>Filarioidea</taxon>
        <taxon>Onchocercidae</taxon>
        <taxon>Acanthocheilonema</taxon>
    </lineage>
</organism>
<evidence type="ECO:0000313" key="3">
    <source>
        <dbReference type="Proteomes" id="UP000276991"/>
    </source>
</evidence>
<dbReference type="AlphaFoldDB" id="A0A498SLD0"/>
<gene>
    <name evidence="2" type="ORF">NAV_LOCUS4319</name>
</gene>
<keyword evidence="3" id="KW-1185">Reference proteome</keyword>
<feature type="compositionally biased region" description="Basic and acidic residues" evidence="1">
    <location>
        <begin position="54"/>
        <end position="64"/>
    </location>
</feature>
<evidence type="ECO:0000313" key="2">
    <source>
        <dbReference type="EMBL" id="VBB29519.1"/>
    </source>
</evidence>
<protein>
    <submittedName>
        <fullName evidence="2">Uncharacterized protein</fullName>
    </submittedName>
</protein>
<name>A0A498SLD0_ACAVI</name>
<reference evidence="2 3" key="1">
    <citation type="submission" date="2018-08" db="EMBL/GenBank/DDBJ databases">
        <authorList>
            <person name="Laetsch R D."/>
            <person name="Stevens L."/>
            <person name="Kumar S."/>
            <person name="Blaxter L. M."/>
        </authorList>
    </citation>
    <scope>NUCLEOTIDE SEQUENCE [LARGE SCALE GENOMIC DNA]</scope>
</reference>
<dbReference type="Proteomes" id="UP000276991">
    <property type="component" value="Unassembled WGS sequence"/>
</dbReference>
<dbReference type="EMBL" id="UPTC01000630">
    <property type="protein sequence ID" value="VBB29519.1"/>
    <property type="molecule type" value="Genomic_DNA"/>
</dbReference>
<evidence type="ECO:0000256" key="1">
    <source>
        <dbReference type="SAM" id="MobiDB-lite"/>
    </source>
</evidence>